<accession>A0A8J6C9J9</accession>
<name>A0A8J6C9J9_DIALT</name>
<proteinExistence type="predicted"/>
<dbReference type="Proteomes" id="UP000751190">
    <property type="component" value="Unassembled WGS sequence"/>
</dbReference>
<dbReference type="AlphaFoldDB" id="A0A8J6C9J9"/>
<comment type="caution">
    <text evidence="2">The sequence shown here is derived from an EMBL/GenBank/DDBJ whole genome shotgun (WGS) entry which is preliminary data.</text>
</comment>
<dbReference type="OrthoDB" id="10559231at2759"/>
<feature type="compositionally biased region" description="Basic and acidic residues" evidence="1">
    <location>
        <begin position="769"/>
        <end position="778"/>
    </location>
</feature>
<protein>
    <submittedName>
        <fullName evidence="2">Uncharacterized protein</fullName>
    </submittedName>
</protein>
<reference evidence="2" key="1">
    <citation type="submission" date="2021-05" db="EMBL/GenBank/DDBJ databases">
        <title>The genome of the haptophyte Pavlova lutheri (Diacronema luteri, Pavlovales) - a model for lipid biosynthesis in eukaryotic algae.</title>
        <authorList>
            <person name="Hulatt C.J."/>
            <person name="Posewitz M.C."/>
        </authorList>
    </citation>
    <scope>NUCLEOTIDE SEQUENCE</scope>
    <source>
        <strain evidence="2">NIVA-4/92</strain>
    </source>
</reference>
<feature type="compositionally biased region" description="Basic and acidic residues" evidence="1">
    <location>
        <begin position="807"/>
        <end position="817"/>
    </location>
</feature>
<feature type="compositionally biased region" description="Basic and acidic residues" evidence="1">
    <location>
        <begin position="94"/>
        <end position="103"/>
    </location>
</feature>
<evidence type="ECO:0000256" key="1">
    <source>
        <dbReference type="SAM" id="MobiDB-lite"/>
    </source>
</evidence>
<gene>
    <name evidence="2" type="ORF">KFE25_012838</name>
</gene>
<evidence type="ECO:0000313" key="2">
    <source>
        <dbReference type="EMBL" id="KAG8459503.1"/>
    </source>
</evidence>
<feature type="region of interest" description="Disordered" evidence="1">
    <location>
        <begin position="91"/>
        <end position="160"/>
    </location>
</feature>
<dbReference type="EMBL" id="JAGTXO010000040">
    <property type="protein sequence ID" value="KAG8459503.1"/>
    <property type="molecule type" value="Genomic_DNA"/>
</dbReference>
<organism evidence="2 3">
    <name type="scientific">Diacronema lutheri</name>
    <name type="common">Unicellular marine alga</name>
    <name type="synonym">Monochrysis lutheri</name>
    <dbReference type="NCBI Taxonomy" id="2081491"/>
    <lineage>
        <taxon>Eukaryota</taxon>
        <taxon>Haptista</taxon>
        <taxon>Haptophyta</taxon>
        <taxon>Pavlovophyceae</taxon>
        <taxon>Pavlovales</taxon>
        <taxon>Pavlovaceae</taxon>
        <taxon>Diacronema</taxon>
    </lineage>
</organism>
<sequence length="828" mass="87998">MATARRAGAAALASLVALVAGALLVGALYRPAVVTARGLAGARAAAGAHAPLAVSRAEARFADAQPNSIGSPWHSSAEPLRAHAARGALFEPARTNDVDEARADGAAGGGGTAQRAPAALGSPSARTTAHAGAPLAAASAREPGAQSPSGSPVPPVSPFSSSRWVRRQEFLWRKRCPCEASFATTRAPALYRDLPKVLVLDLRDAKWNGLGNSLPRWVDMLRFGAALGRATFLLMSDCALDGARAAGGVRGAGAAGAGAAGAGATWDLAARRAHESSEDALGECQFDLGAYYGGAAGVRWRWDGASRARVHAAMRARGVREARRHWCNYSEAQARALVAEPHPGCTTPPPPRAGLGGRCRFARCMEDTARWLLDPTGGGGEAWLYLDGISQLDAAMFAPMRRTLPAGADCTDGHAWGRPRDFACPHYGWLQPLPSLQAQLAPYVRALDARDAVVTVHVRSRFVDFAGQAHGWERRVPSAFAPRVAGWTAAEHVDAIEAMLRECEVRDHLRVAAPCAFHKVEGGRAHERDHKDDAFLDDPTRCGDAEAAAAWTFATRHNGPIARALTCAGRLAHALARGREPVDAADIAPWWAERASADGADDGAGRPPAFWRRAGRAPGASGGARADGDARWGLFVMSDTPAVMQLVNASSQLAARALVTRGAFAHNTFGRACERTDGRGVWLGCERREDPGGGWTRIMLDLTIASLTDGLVGVPQSTFQDAVHMRSFTTKTHFLAFHFITRPWTRREFRQGIVDVLQGVAQTLPADAGRADDRRDGARAPAALASQRGRTLSQAGARRGARRRRRPGEAGEWRTERMVVSAATRHAR</sequence>
<feature type="region of interest" description="Disordered" evidence="1">
    <location>
        <begin position="768"/>
        <end position="828"/>
    </location>
</feature>
<evidence type="ECO:0000313" key="3">
    <source>
        <dbReference type="Proteomes" id="UP000751190"/>
    </source>
</evidence>
<keyword evidence="3" id="KW-1185">Reference proteome</keyword>
<feature type="compositionally biased region" description="Low complexity" evidence="1">
    <location>
        <begin position="113"/>
        <end position="150"/>
    </location>
</feature>